<dbReference type="EMBL" id="RSDW01000001">
    <property type="protein sequence ID" value="RSL16419.1"/>
    <property type="molecule type" value="Genomic_DNA"/>
</dbReference>
<sequence>MANEKITPFKEFIDSVNQAKPETFAAAVAAASTTGKRANAQAITEMRAHILKHYEGVTVQHSFVDANGSIFDCVPVEQQPGLRGKETTVPKAPDLPQPAEPHAAGAKDERQASHIESPLGPGKVDTLGNKMECPDGTIPMRRLTLEGMSRFESLQQFFQKSPLDKEVRPPQGASPNVAATHKWAHAFQNVNNIGGHSFINIWKPAIGANQIFSLSQHWYVGGSGAALQTAEVGLQVYPGLYGGPNPCFFIYWTADDYNKTGCYNLTCSNFVQTNKSWPIGGAIGPISTYGGQQWELEIAYYLTGGRWWLYVKGTAAANAIGYYPASQYGNGVMATHAAEIDYGGEVVGTTSWPPMGSGHLAAEGWQKACYQRQIYYYQTGGGSAWASLTPSTTSPQCYTVTVNNFASPWNETIFYGGPGGSNC</sequence>
<evidence type="ECO:0000256" key="1">
    <source>
        <dbReference type="SAM" id="MobiDB-lite"/>
    </source>
</evidence>
<feature type="region of interest" description="Disordered" evidence="1">
    <location>
        <begin position="81"/>
        <end position="135"/>
    </location>
</feature>
<dbReference type="Pfam" id="PF03080">
    <property type="entry name" value="Neprosin"/>
    <property type="match status" value="1"/>
</dbReference>
<name>A0A3R9WG45_9BACT</name>
<evidence type="ECO:0000259" key="2">
    <source>
        <dbReference type="PROSITE" id="PS52045"/>
    </source>
</evidence>
<dbReference type="PANTHER" id="PTHR31589">
    <property type="entry name" value="PROTEIN, PUTATIVE (DUF239)-RELATED-RELATED"/>
    <property type="match status" value="1"/>
</dbReference>
<feature type="domain" description="Neprosin PEP catalytic" evidence="2">
    <location>
        <begin position="173"/>
        <end position="423"/>
    </location>
</feature>
<dbReference type="InterPro" id="IPR053168">
    <property type="entry name" value="Glutamic_endopeptidase"/>
</dbReference>
<evidence type="ECO:0000313" key="4">
    <source>
        <dbReference type="Proteomes" id="UP000269669"/>
    </source>
</evidence>
<reference evidence="3 4" key="1">
    <citation type="submission" date="2018-12" db="EMBL/GenBank/DDBJ databases">
        <title>Sequencing of bacterial isolates from soil warming experiment in Harvard Forest, Massachusetts, USA.</title>
        <authorList>
            <person name="Deangelis K."/>
        </authorList>
    </citation>
    <scope>NUCLEOTIDE SEQUENCE [LARGE SCALE GENOMIC DNA]</scope>
    <source>
        <strain evidence="3 4">EB153</strain>
    </source>
</reference>
<organism evidence="3 4">
    <name type="scientific">Edaphobacter aggregans</name>
    <dbReference type="NCBI Taxonomy" id="570835"/>
    <lineage>
        <taxon>Bacteria</taxon>
        <taxon>Pseudomonadati</taxon>
        <taxon>Acidobacteriota</taxon>
        <taxon>Terriglobia</taxon>
        <taxon>Terriglobales</taxon>
        <taxon>Acidobacteriaceae</taxon>
        <taxon>Edaphobacter</taxon>
    </lineage>
</organism>
<dbReference type="InterPro" id="IPR004314">
    <property type="entry name" value="Neprosin"/>
</dbReference>
<dbReference type="AlphaFoldDB" id="A0A3R9WG45"/>
<comment type="caution">
    <text evidence="3">The sequence shown here is derived from an EMBL/GenBank/DDBJ whole genome shotgun (WGS) entry which is preliminary data.</text>
</comment>
<dbReference type="RefSeq" id="WP_185827084.1">
    <property type="nucleotide sequence ID" value="NZ_RSDW01000001.1"/>
</dbReference>
<evidence type="ECO:0000313" key="3">
    <source>
        <dbReference type="EMBL" id="RSL16419.1"/>
    </source>
</evidence>
<proteinExistence type="predicted"/>
<keyword evidence="4" id="KW-1185">Reference proteome</keyword>
<dbReference type="PROSITE" id="PS52045">
    <property type="entry name" value="NEPROSIN_PEP_CD"/>
    <property type="match status" value="1"/>
</dbReference>
<protein>
    <submittedName>
        <fullName evidence="3">Uncharacterized protein DUF4409</fullName>
    </submittedName>
</protein>
<accession>A0A3R9WG45</accession>
<dbReference type="PANTHER" id="PTHR31589:SF223">
    <property type="entry name" value="PROTEIN, PUTATIVE (DUF239)-RELATED"/>
    <property type="match status" value="1"/>
</dbReference>
<gene>
    <name evidence="3" type="ORF">EDE15_1932</name>
</gene>
<dbReference type="Proteomes" id="UP000269669">
    <property type="component" value="Unassembled WGS sequence"/>
</dbReference>
<dbReference type="Gene3D" id="3.90.1320.10">
    <property type="entry name" value="Outer-capsid protein sigma 3, large lobe"/>
    <property type="match status" value="1"/>
</dbReference>